<evidence type="ECO:0000256" key="6">
    <source>
        <dbReference type="PROSITE-ProRule" id="PRU10141"/>
    </source>
</evidence>
<dbReference type="SUPFAM" id="SSF56112">
    <property type="entry name" value="Protein kinase-like (PK-like)"/>
    <property type="match status" value="1"/>
</dbReference>
<protein>
    <submittedName>
        <fullName evidence="9">Protein kinase</fullName>
    </submittedName>
</protein>
<dbReference type="GO" id="GO:0004713">
    <property type="term" value="F:protein tyrosine kinase activity"/>
    <property type="evidence" value="ECO:0007669"/>
    <property type="project" value="TreeGrafter"/>
</dbReference>
<evidence type="ECO:0000313" key="9">
    <source>
        <dbReference type="EMBL" id="TBU04910.1"/>
    </source>
</evidence>
<evidence type="ECO:0000256" key="2">
    <source>
        <dbReference type="ARBA" id="ARBA00022679"/>
    </source>
</evidence>
<dbReference type="PANTHER" id="PTHR24058:SF17">
    <property type="entry name" value="HOMEODOMAIN INTERACTING PROTEIN KINASE, ISOFORM D"/>
    <property type="match status" value="1"/>
</dbReference>
<feature type="domain" description="Protein kinase" evidence="8">
    <location>
        <begin position="40"/>
        <end position="362"/>
    </location>
</feature>
<evidence type="ECO:0000259" key="8">
    <source>
        <dbReference type="PROSITE" id="PS50011"/>
    </source>
</evidence>
<dbReference type="GO" id="GO:0004674">
    <property type="term" value="F:protein serine/threonine kinase activity"/>
    <property type="evidence" value="ECO:0007669"/>
    <property type="project" value="UniProtKB-KW"/>
</dbReference>
<keyword evidence="1 7" id="KW-0723">Serine/threonine-protein kinase</keyword>
<dbReference type="InterPro" id="IPR000719">
    <property type="entry name" value="Prot_kinase_dom"/>
</dbReference>
<keyword evidence="2" id="KW-0808">Transferase</keyword>
<evidence type="ECO:0000256" key="1">
    <source>
        <dbReference type="ARBA" id="ARBA00022527"/>
    </source>
</evidence>
<dbReference type="SMART" id="SM00220">
    <property type="entry name" value="S_TKc"/>
    <property type="match status" value="1"/>
</dbReference>
<evidence type="ECO:0000256" key="3">
    <source>
        <dbReference type="ARBA" id="ARBA00022741"/>
    </source>
</evidence>
<dbReference type="Pfam" id="PF00069">
    <property type="entry name" value="Pkinase"/>
    <property type="match status" value="1"/>
</dbReference>
<proteinExistence type="inferred from homology"/>
<dbReference type="InterPro" id="IPR008271">
    <property type="entry name" value="Ser/Thr_kinase_AS"/>
</dbReference>
<dbReference type="PROSITE" id="PS00108">
    <property type="entry name" value="PROTEIN_KINASE_ST"/>
    <property type="match status" value="1"/>
</dbReference>
<dbReference type="InterPro" id="IPR011009">
    <property type="entry name" value="Kinase-like_dom_sf"/>
</dbReference>
<dbReference type="VEuPathDB" id="MicrosporidiaDB:CWI39_0742p0010"/>
<evidence type="ECO:0000256" key="4">
    <source>
        <dbReference type="ARBA" id="ARBA00022777"/>
    </source>
</evidence>
<feature type="binding site" evidence="6">
    <location>
        <position position="69"/>
    </location>
    <ligand>
        <name>ATP</name>
        <dbReference type="ChEBI" id="CHEBI:30616"/>
    </ligand>
</feature>
<dbReference type="GO" id="GO:0005524">
    <property type="term" value="F:ATP binding"/>
    <property type="evidence" value="ECO:0007669"/>
    <property type="project" value="UniProtKB-UniRule"/>
</dbReference>
<comment type="similarity">
    <text evidence="7">Belongs to the protein kinase superfamily.</text>
</comment>
<dbReference type="VEuPathDB" id="MicrosporidiaDB:CWI36_0563p0040"/>
<keyword evidence="4 9" id="KW-0418">Kinase</keyword>
<organism evidence="9 10">
    <name type="scientific">Hamiltosporidium magnivora</name>
    <dbReference type="NCBI Taxonomy" id="148818"/>
    <lineage>
        <taxon>Eukaryota</taxon>
        <taxon>Fungi</taxon>
        <taxon>Fungi incertae sedis</taxon>
        <taxon>Microsporidia</taxon>
        <taxon>Dubosqiidae</taxon>
        <taxon>Hamiltosporidium</taxon>
    </lineage>
</organism>
<dbReference type="InterPro" id="IPR050494">
    <property type="entry name" value="Ser_Thr_dual-spec_kinase"/>
</dbReference>
<comment type="caution">
    <text evidence="9">The sequence shown here is derived from an EMBL/GenBank/DDBJ whole genome shotgun (WGS) entry which is preliminary data.</text>
</comment>
<dbReference type="PANTHER" id="PTHR24058">
    <property type="entry name" value="DUAL SPECIFICITY PROTEIN KINASE"/>
    <property type="match status" value="1"/>
</dbReference>
<dbReference type="EMBL" id="PIXR01000742">
    <property type="protein sequence ID" value="TBU04910.1"/>
    <property type="molecule type" value="Genomic_DNA"/>
</dbReference>
<keyword evidence="5 6" id="KW-0067">ATP-binding</keyword>
<dbReference type="Gene3D" id="3.30.200.20">
    <property type="entry name" value="Phosphorylase Kinase, domain 1"/>
    <property type="match status" value="1"/>
</dbReference>
<evidence type="ECO:0000256" key="7">
    <source>
        <dbReference type="RuleBase" id="RU000304"/>
    </source>
</evidence>
<dbReference type="PROSITE" id="PS00107">
    <property type="entry name" value="PROTEIN_KINASE_ATP"/>
    <property type="match status" value="1"/>
</dbReference>
<dbReference type="PROSITE" id="PS50011">
    <property type="entry name" value="PROTEIN_KINASE_DOM"/>
    <property type="match status" value="1"/>
</dbReference>
<keyword evidence="3 6" id="KW-0547">Nucleotide-binding</keyword>
<evidence type="ECO:0000256" key="5">
    <source>
        <dbReference type="ARBA" id="ARBA00022840"/>
    </source>
</evidence>
<gene>
    <name evidence="9" type="ORF">CWI39_0742p0010</name>
</gene>
<sequence>MAKYLTRPSVAVSNNYSDNKNNDLILSEGDIISTSESKRFVVLSLLGTGTFGQVVKCRDSVRNEDVAIKIIKNDRAYYKHGISEVRLLSKLLERNVMEFFVEMKDAFIYKNHLCIVEEILGINLYQLLKYSNFKGFNHQNTKKMLVQILEGISILHSMGVTHCDLKPENILVLDMLDLRVKIIDFGSAFSEQQTTYFYVQSRYYRAPEVILGIPYNSSIDIWSFGCLAYELFTGHPLFSGKDNVDQIGKIVALLGYPPVFMLEHGKHVDKYFKNISNSTEICNKVNERKENEQILFKTTKKEFTLIKNVTHLTFSDVKNEIFLKSEGDEINTNFFIRFLLQCLTLNPLERPTAFEIRKDQYIQYDPSFETDESDRCVQPSPLPFDIDMRRNSINDVFTLLNTKKNKDTRKRSVYELPKKH</sequence>
<accession>A0A4Q9LDQ3</accession>
<reference evidence="9 10" key="1">
    <citation type="submission" date="2017-12" db="EMBL/GenBank/DDBJ databases">
        <authorList>
            <person name="Pombert J.-F."/>
            <person name="Haag K.L."/>
            <person name="Ebert D."/>
        </authorList>
    </citation>
    <scope>NUCLEOTIDE SEQUENCE [LARGE SCALE GENOMIC DNA]</scope>
    <source>
        <strain evidence="9">IL-BN-2</strain>
    </source>
</reference>
<name>A0A4Q9LDQ3_9MICR</name>
<dbReference type="Proteomes" id="UP000293045">
    <property type="component" value="Unassembled WGS sequence"/>
</dbReference>
<dbReference type="Gene3D" id="1.10.510.10">
    <property type="entry name" value="Transferase(Phosphotransferase) domain 1"/>
    <property type="match status" value="1"/>
</dbReference>
<dbReference type="InterPro" id="IPR017441">
    <property type="entry name" value="Protein_kinase_ATP_BS"/>
</dbReference>
<evidence type="ECO:0000313" key="10">
    <source>
        <dbReference type="Proteomes" id="UP000293045"/>
    </source>
</evidence>
<dbReference type="AlphaFoldDB" id="A0A4Q9LDQ3"/>
<dbReference type="GO" id="GO:0005737">
    <property type="term" value="C:cytoplasm"/>
    <property type="evidence" value="ECO:0007669"/>
    <property type="project" value="TreeGrafter"/>
</dbReference>